<evidence type="ECO:0000313" key="2">
    <source>
        <dbReference type="EMBL" id="EFA22269.1"/>
    </source>
</evidence>
<reference evidence="2 3" key="1">
    <citation type="submission" date="2009-11" db="EMBL/GenBank/DDBJ databases">
        <authorList>
            <person name="Weinstock G."/>
            <person name="Sodergren E."/>
            <person name="Clifton S."/>
            <person name="Fulton L."/>
            <person name="Fulton B."/>
            <person name="Courtney L."/>
            <person name="Fronick C."/>
            <person name="Harrison M."/>
            <person name="Strong C."/>
            <person name="Farmer C."/>
            <person name="Delahaunty K."/>
            <person name="Markovic C."/>
            <person name="Hall O."/>
            <person name="Minx P."/>
            <person name="Tomlinson C."/>
            <person name="Mitreva M."/>
            <person name="Nelson J."/>
            <person name="Hou S."/>
            <person name="Wollam A."/>
            <person name="Pepin K.H."/>
            <person name="Johnson M."/>
            <person name="Bhonagiri V."/>
            <person name="Nash W.E."/>
            <person name="Warren W."/>
            <person name="Chinwalla A."/>
            <person name="Mardis E.R."/>
            <person name="Wilson R.K."/>
        </authorList>
    </citation>
    <scope>NUCLEOTIDE SEQUENCE [LARGE SCALE GENOMIC DNA]</scope>
    <source>
        <strain evidence="2 3">DSM 20093</strain>
    </source>
</reference>
<dbReference type="AlphaFoldDB" id="D1NVY3"/>
<protein>
    <submittedName>
        <fullName evidence="2">Uncharacterized protein</fullName>
    </submittedName>
</protein>
<accession>D1NVY3</accession>
<gene>
    <name evidence="2" type="ORF">BIFGAL_04027</name>
</gene>
<dbReference type="Proteomes" id="UP000003656">
    <property type="component" value="Unassembled WGS sequence"/>
</dbReference>
<sequence length="75" mass="7744">MAAWFVMECHTFRAKGVALLVAGAMRMLSGSWASGGSDQHGGAGRKRSARGRVSRSKACSAPACQMQTGGCVGLQ</sequence>
<dbReference type="STRING" id="561180.BIFGAL_04027"/>
<organism evidence="2 3">
    <name type="scientific">Bifidobacterium gallicum DSM 20093 = LMG 11596</name>
    <dbReference type="NCBI Taxonomy" id="561180"/>
    <lineage>
        <taxon>Bacteria</taxon>
        <taxon>Bacillati</taxon>
        <taxon>Actinomycetota</taxon>
        <taxon>Actinomycetes</taxon>
        <taxon>Bifidobacteriales</taxon>
        <taxon>Bifidobacteriaceae</taxon>
        <taxon>Bifidobacterium</taxon>
    </lineage>
</organism>
<feature type="compositionally biased region" description="Basic residues" evidence="1">
    <location>
        <begin position="43"/>
        <end position="53"/>
    </location>
</feature>
<name>D1NVY3_9BIFI</name>
<proteinExistence type="predicted"/>
<evidence type="ECO:0000256" key="1">
    <source>
        <dbReference type="SAM" id="MobiDB-lite"/>
    </source>
</evidence>
<feature type="region of interest" description="Disordered" evidence="1">
    <location>
        <begin position="32"/>
        <end position="53"/>
    </location>
</feature>
<dbReference type="EMBL" id="ABXB03000004">
    <property type="protein sequence ID" value="EFA22269.1"/>
    <property type="molecule type" value="Genomic_DNA"/>
</dbReference>
<comment type="caution">
    <text evidence="2">The sequence shown here is derived from an EMBL/GenBank/DDBJ whole genome shotgun (WGS) entry which is preliminary data.</text>
</comment>
<evidence type="ECO:0000313" key="3">
    <source>
        <dbReference type="Proteomes" id="UP000003656"/>
    </source>
</evidence>